<dbReference type="InterPro" id="IPR007485">
    <property type="entry name" value="LPS_assembly_LptE"/>
</dbReference>
<dbReference type="PANTHER" id="PTHR38098">
    <property type="entry name" value="LPS-ASSEMBLY LIPOPROTEIN LPTE"/>
    <property type="match status" value="1"/>
</dbReference>
<comment type="similarity">
    <text evidence="6">Belongs to the LptE lipoprotein family.</text>
</comment>
<dbReference type="AlphaFoldDB" id="A0A7G5EBJ7"/>
<keyword evidence="3 6" id="KW-0564">Palmitate</keyword>
<keyword evidence="9" id="KW-1185">Reference proteome</keyword>
<dbReference type="GO" id="GO:0015920">
    <property type="term" value="P:lipopolysaccharide transport"/>
    <property type="evidence" value="ECO:0007669"/>
    <property type="project" value="TreeGrafter"/>
</dbReference>
<sequence length="170" mass="19210">MQKRTLLTALASVPLLAACGFKLRGSVDFAFKSLYLNGSANSAFLKELQRHLEAAGSLQVLRDPSQATQAEAIFDDLGQRRERVVVSRNAAGEVRELQIRLITRFRVRDAKGGLYVPDSELMQYREISYVETYALSKANEEEMLYRNMQTDIVQQIVRRLAIVKTVTPTE</sequence>
<evidence type="ECO:0000256" key="5">
    <source>
        <dbReference type="ARBA" id="ARBA00023288"/>
    </source>
</evidence>
<dbReference type="GO" id="GO:0001530">
    <property type="term" value="F:lipopolysaccharide binding"/>
    <property type="evidence" value="ECO:0007669"/>
    <property type="project" value="TreeGrafter"/>
</dbReference>
<evidence type="ECO:0000256" key="4">
    <source>
        <dbReference type="ARBA" id="ARBA00023237"/>
    </source>
</evidence>
<keyword evidence="5 6" id="KW-0449">Lipoprotein</keyword>
<proteinExistence type="inferred from homology"/>
<dbReference type="GO" id="GO:0009279">
    <property type="term" value="C:cell outer membrane"/>
    <property type="evidence" value="ECO:0007669"/>
    <property type="project" value="UniProtKB-SubCell"/>
</dbReference>
<organism evidence="8 9">
    <name type="scientific">Comamonas piscis</name>
    <dbReference type="NCBI Taxonomy" id="1562974"/>
    <lineage>
        <taxon>Bacteria</taxon>
        <taxon>Pseudomonadati</taxon>
        <taxon>Pseudomonadota</taxon>
        <taxon>Betaproteobacteria</taxon>
        <taxon>Burkholderiales</taxon>
        <taxon>Comamonadaceae</taxon>
        <taxon>Comamonas</taxon>
    </lineage>
</organism>
<evidence type="ECO:0000256" key="1">
    <source>
        <dbReference type="ARBA" id="ARBA00022729"/>
    </source>
</evidence>
<feature type="chain" id="PRO_5028929258" description="LPS-assembly lipoprotein LptE" evidence="7">
    <location>
        <begin position="18"/>
        <end position="170"/>
    </location>
</feature>
<dbReference type="KEGG" id="cpis:HS961_00140"/>
<protein>
    <recommendedName>
        <fullName evidence="6">LPS-assembly lipoprotein LptE</fullName>
    </recommendedName>
</protein>
<keyword evidence="2 6" id="KW-0472">Membrane</keyword>
<keyword evidence="4 6" id="KW-0998">Cell outer membrane</keyword>
<evidence type="ECO:0000313" key="9">
    <source>
        <dbReference type="Proteomes" id="UP000515240"/>
    </source>
</evidence>
<evidence type="ECO:0000313" key="8">
    <source>
        <dbReference type="EMBL" id="QMV71372.1"/>
    </source>
</evidence>
<comment type="subcellular location">
    <subcellularLocation>
        <location evidence="6">Cell outer membrane</location>
        <topology evidence="6">Lipid-anchor</topology>
    </subcellularLocation>
</comment>
<accession>A0A7G5EBJ7</accession>
<feature type="signal peptide" evidence="7">
    <location>
        <begin position="1"/>
        <end position="17"/>
    </location>
</feature>
<evidence type="ECO:0000256" key="2">
    <source>
        <dbReference type="ARBA" id="ARBA00023136"/>
    </source>
</evidence>
<evidence type="ECO:0000256" key="7">
    <source>
        <dbReference type="SAM" id="SignalP"/>
    </source>
</evidence>
<dbReference type="Pfam" id="PF04390">
    <property type="entry name" value="LptE"/>
    <property type="match status" value="1"/>
</dbReference>
<dbReference type="HAMAP" id="MF_01186">
    <property type="entry name" value="LPS_assembly_LptE"/>
    <property type="match status" value="1"/>
</dbReference>
<evidence type="ECO:0000256" key="6">
    <source>
        <dbReference type="HAMAP-Rule" id="MF_01186"/>
    </source>
</evidence>
<dbReference type="Gene3D" id="3.30.160.150">
    <property type="entry name" value="Lipoprotein like domain"/>
    <property type="match status" value="1"/>
</dbReference>
<reference evidence="8 9" key="1">
    <citation type="journal article" date="2020" name="G3 (Bethesda)">
        <title>CeMbio - The Caenorhabditis elegans Microbiome Resource.</title>
        <authorList>
            <person name="Dirksen P."/>
            <person name="Assie A."/>
            <person name="Zimmermann J."/>
            <person name="Zhang F."/>
            <person name="Tietje A.M."/>
            <person name="Marsh S.A."/>
            <person name="Felix M.A."/>
            <person name="Shapira M."/>
            <person name="Kaleta C."/>
            <person name="Schulenburg H."/>
            <person name="Samuel B."/>
        </authorList>
    </citation>
    <scope>NUCLEOTIDE SEQUENCE [LARGE SCALE GENOMIC DNA]</scope>
    <source>
        <strain evidence="8 9">BIGb0172</strain>
    </source>
</reference>
<name>A0A7G5EBJ7_9BURK</name>
<dbReference type="GO" id="GO:0043165">
    <property type="term" value="P:Gram-negative-bacterium-type cell outer membrane assembly"/>
    <property type="evidence" value="ECO:0007669"/>
    <property type="project" value="UniProtKB-UniRule"/>
</dbReference>
<comment type="subunit">
    <text evidence="6">Component of the lipopolysaccharide transport and assembly complex. Interacts with LptD.</text>
</comment>
<dbReference type="PANTHER" id="PTHR38098:SF1">
    <property type="entry name" value="LPS-ASSEMBLY LIPOPROTEIN LPTE"/>
    <property type="match status" value="1"/>
</dbReference>
<dbReference type="EMBL" id="CP058554">
    <property type="protein sequence ID" value="QMV71372.1"/>
    <property type="molecule type" value="Genomic_DNA"/>
</dbReference>
<gene>
    <name evidence="6" type="primary">lptE</name>
    <name evidence="8" type="ORF">HS961_00140</name>
</gene>
<dbReference type="RefSeq" id="WP_182325818.1">
    <property type="nucleotide sequence ID" value="NZ_CP058554.1"/>
</dbReference>
<dbReference type="PROSITE" id="PS51257">
    <property type="entry name" value="PROKAR_LIPOPROTEIN"/>
    <property type="match status" value="1"/>
</dbReference>
<keyword evidence="1 6" id="KW-0732">Signal</keyword>
<dbReference type="GO" id="GO:1990351">
    <property type="term" value="C:transporter complex"/>
    <property type="evidence" value="ECO:0007669"/>
    <property type="project" value="TreeGrafter"/>
</dbReference>
<comment type="function">
    <text evidence="6">Together with LptD, is involved in the assembly of lipopolysaccharide (LPS) at the surface of the outer membrane. Required for the proper assembly of LptD. Binds LPS and may serve as the LPS recognition site at the outer membrane.</text>
</comment>
<dbReference type="Proteomes" id="UP000515240">
    <property type="component" value="Chromosome"/>
</dbReference>
<evidence type="ECO:0000256" key="3">
    <source>
        <dbReference type="ARBA" id="ARBA00023139"/>
    </source>
</evidence>